<name>A0A078JL72_BRANA</name>
<accession>A0A078JL72</accession>
<reference evidence="2" key="3">
    <citation type="submission" date="2021-01" db="EMBL/GenBank/DDBJ databases">
        <authorList>
            <consortium name="Genoscope - CEA"/>
            <person name="William W."/>
        </authorList>
    </citation>
    <scope>NUCLEOTIDE SEQUENCE</scope>
</reference>
<keyword evidence="4" id="KW-1185">Reference proteome</keyword>
<reference evidence="3" key="2">
    <citation type="submission" date="2014-06" db="EMBL/GenBank/DDBJ databases">
        <authorList>
            <person name="Genoscope - CEA"/>
        </authorList>
    </citation>
    <scope>NUCLEOTIDE SEQUENCE</scope>
</reference>
<feature type="compositionally biased region" description="Basic and acidic residues" evidence="1">
    <location>
        <begin position="1"/>
        <end position="12"/>
    </location>
</feature>
<evidence type="ECO:0000313" key="4">
    <source>
        <dbReference type="Proteomes" id="UP000028999"/>
    </source>
</evidence>
<dbReference type="AlphaFoldDB" id="A0A078JL72"/>
<evidence type="ECO:0000313" key="3">
    <source>
        <dbReference type="EMBL" id="CDY66536.1"/>
    </source>
</evidence>
<gene>
    <name evidence="3" type="primary">BnaCnng51270D</name>
    <name evidence="2" type="ORF">DARMORV10_C08P15680.1</name>
    <name evidence="3" type="ORF">GSBRNA2T00054506001</name>
</gene>
<feature type="region of interest" description="Disordered" evidence="1">
    <location>
        <begin position="1"/>
        <end position="22"/>
    </location>
</feature>
<evidence type="ECO:0000313" key="2">
    <source>
        <dbReference type="EMBL" id="CAF2108591.1"/>
    </source>
</evidence>
<dbReference type="Proteomes" id="UP001295469">
    <property type="component" value="Chromosome C08"/>
</dbReference>
<dbReference type="EMBL" id="HG994372">
    <property type="protein sequence ID" value="CAF2108591.1"/>
    <property type="molecule type" value="Genomic_DNA"/>
</dbReference>
<reference evidence="3 4" key="1">
    <citation type="journal article" date="2014" name="Science">
        <title>Plant genetics. Early allopolyploid evolution in the post-Neolithic Brassica napus oilseed genome.</title>
        <authorList>
            <person name="Chalhoub B."/>
            <person name="Denoeud F."/>
            <person name="Liu S."/>
            <person name="Parkin I.A."/>
            <person name="Tang H."/>
            <person name="Wang X."/>
            <person name="Chiquet J."/>
            <person name="Belcram H."/>
            <person name="Tong C."/>
            <person name="Samans B."/>
            <person name="Correa M."/>
            <person name="Da Silva C."/>
            <person name="Just J."/>
            <person name="Falentin C."/>
            <person name="Koh C.S."/>
            <person name="Le Clainche I."/>
            <person name="Bernard M."/>
            <person name="Bento P."/>
            <person name="Noel B."/>
            <person name="Labadie K."/>
            <person name="Alberti A."/>
            <person name="Charles M."/>
            <person name="Arnaud D."/>
            <person name="Guo H."/>
            <person name="Daviaud C."/>
            <person name="Alamery S."/>
            <person name="Jabbari K."/>
            <person name="Zhao M."/>
            <person name="Edger P.P."/>
            <person name="Chelaifa H."/>
            <person name="Tack D."/>
            <person name="Lassalle G."/>
            <person name="Mestiri I."/>
            <person name="Schnel N."/>
            <person name="Le Paslier M.C."/>
            <person name="Fan G."/>
            <person name="Renault V."/>
            <person name="Bayer P.E."/>
            <person name="Golicz A.A."/>
            <person name="Manoli S."/>
            <person name="Lee T.H."/>
            <person name="Thi V.H."/>
            <person name="Chalabi S."/>
            <person name="Hu Q."/>
            <person name="Fan C."/>
            <person name="Tollenaere R."/>
            <person name="Lu Y."/>
            <person name="Battail C."/>
            <person name="Shen J."/>
            <person name="Sidebottom C.H."/>
            <person name="Wang X."/>
            <person name="Canaguier A."/>
            <person name="Chauveau A."/>
            <person name="Berard A."/>
            <person name="Deniot G."/>
            <person name="Guan M."/>
            <person name="Liu Z."/>
            <person name="Sun F."/>
            <person name="Lim Y.P."/>
            <person name="Lyons E."/>
            <person name="Town C.D."/>
            <person name="Bancroft I."/>
            <person name="Wang X."/>
            <person name="Meng J."/>
            <person name="Ma J."/>
            <person name="Pires J.C."/>
            <person name="King G.J."/>
            <person name="Brunel D."/>
            <person name="Delourme R."/>
            <person name="Renard M."/>
            <person name="Aury J.M."/>
            <person name="Adams K.L."/>
            <person name="Batley J."/>
            <person name="Snowdon R.J."/>
            <person name="Tost J."/>
            <person name="Edwards D."/>
            <person name="Zhou Y."/>
            <person name="Hua W."/>
            <person name="Sharpe A.G."/>
            <person name="Paterson A.H."/>
            <person name="Guan C."/>
            <person name="Wincker P."/>
        </authorList>
    </citation>
    <scope>NUCLEOTIDE SEQUENCE [LARGE SCALE GENOMIC DNA]</scope>
    <source>
        <strain evidence="4">cv. Darmor-bzh</strain>
    </source>
</reference>
<sequence>MDKEMTPIKETEGEQALANPIDDLTEGEMDAAMLENDDLLDEDFELGTEEADDALEEGQIEALSHLLPDKA</sequence>
<dbReference type="EMBL" id="LK035313">
    <property type="protein sequence ID" value="CDY66536.1"/>
    <property type="molecule type" value="Genomic_DNA"/>
</dbReference>
<dbReference type="Gramene" id="CDY66536">
    <property type="protein sequence ID" value="CDY66536"/>
    <property type="gene ID" value="GSBRNA2T00054506001"/>
</dbReference>
<dbReference type="PaxDb" id="3708-A0A078JL72"/>
<proteinExistence type="predicted"/>
<evidence type="ECO:0000256" key="1">
    <source>
        <dbReference type="SAM" id="MobiDB-lite"/>
    </source>
</evidence>
<dbReference type="Proteomes" id="UP000028999">
    <property type="component" value="Unassembled WGS sequence"/>
</dbReference>
<organism evidence="3 4">
    <name type="scientific">Brassica napus</name>
    <name type="common">Rape</name>
    <dbReference type="NCBI Taxonomy" id="3708"/>
    <lineage>
        <taxon>Eukaryota</taxon>
        <taxon>Viridiplantae</taxon>
        <taxon>Streptophyta</taxon>
        <taxon>Embryophyta</taxon>
        <taxon>Tracheophyta</taxon>
        <taxon>Spermatophyta</taxon>
        <taxon>Magnoliopsida</taxon>
        <taxon>eudicotyledons</taxon>
        <taxon>Gunneridae</taxon>
        <taxon>Pentapetalae</taxon>
        <taxon>rosids</taxon>
        <taxon>malvids</taxon>
        <taxon>Brassicales</taxon>
        <taxon>Brassicaceae</taxon>
        <taxon>Brassiceae</taxon>
        <taxon>Brassica</taxon>
    </lineage>
</organism>
<protein>
    <submittedName>
        <fullName evidence="2">(rape) hypothetical protein</fullName>
    </submittedName>
    <submittedName>
        <fullName evidence="3">BnaCnng51270D protein</fullName>
    </submittedName>
</protein>